<comment type="caution">
    <text evidence="14">The sequence shown here is derived from an EMBL/GenBank/DDBJ whole genome shotgun (WGS) entry which is preliminary data.</text>
</comment>
<protein>
    <recommendedName>
        <fullName evidence="11 12">Replicative DNA helicase</fullName>
        <ecNumber evidence="11 12">5.6.2.3</ecNumber>
    </recommendedName>
</protein>
<evidence type="ECO:0000256" key="11">
    <source>
        <dbReference type="NCBIfam" id="TIGR00665"/>
    </source>
</evidence>
<dbReference type="EMBL" id="DVGY01000052">
    <property type="protein sequence ID" value="HIR40608.1"/>
    <property type="molecule type" value="Genomic_DNA"/>
</dbReference>
<keyword evidence="8 12" id="KW-0238">DNA-binding</keyword>
<dbReference type="GO" id="GO:0003677">
    <property type="term" value="F:DNA binding"/>
    <property type="evidence" value="ECO:0007669"/>
    <property type="project" value="UniProtKB-UniRule"/>
</dbReference>
<dbReference type="NCBIfam" id="TIGR00665">
    <property type="entry name" value="DnaB"/>
    <property type="match status" value="1"/>
</dbReference>
<dbReference type="Pfam" id="PF03796">
    <property type="entry name" value="DnaB_C"/>
    <property type="match status" value="1"/>
</dbReference>
<dbReference type="SUPFAM" id="SSF52540">
    <property type="entry name" value="P-loop containing nucleoside triphosphate hydrolases"/>
    <property type="match status" value="1"/>
</dbReference>
<evidence type="ECO:0000313" key="14">
    <source>
        <dbReference type="EMBL" id="HIR40608.1"/>
    </source>
</evidence>
<evidence type="ECO:0000259" key="13">
    <source>
        <dbReference type="PROSITE" id="PS51199"/>
    </source>
</evidence>
<dbReference type="PROSITE" id="PS51199">
    <property type="entry name" value="SF4_HELICASE"/>
    <property type="match status" value="1"/>
</dbReference>
<dbReference type="InterPro" id="IPR007692">
    <property type="entry name" value="DNA_helicase_DnaB"/>
</dbReference>
<dbReference type="AlphaFoldDB" id="A0A9D1DCA8"/>
<dbReference type="GO" id="GO:0043139">
    <property type="term" value="F:5'-3' DNA helicase activity"/>
    <property type="evidence" value="ECO:0007669"/>
    <property type="project" value="UniProtKB-EC"/>
</dbReference>
<dbReference type="Gene3D" id="1.10.860.10">
    <property type="entry name" value="DNAb Helicase, Chain A"/>
    <property type="match status" value="1"/>
</dbReference>
<dbReference type="GO" id="GO:0016787">
    <property type="term" value="F:hydrolase activity"/>
    <property type="evidence" value="ECO:0007669"/>
    <property type="project" value="UniProtKB-KW"/>
</dbReference>
<evidence type="ECO:0000256" key="7">
    <source>
        <dbReference type="ARBA" id="ARBA00022840"/>
    </source>
</evidence>
<keyword evidence="2 12" id="KW-0639">Primosome</keyword>
<dbReference type="GO" id="GO:1990077">
    <property type="term" value="C:primosome complex"/>
    <property type="evidence" value="ECO:0007669"/>
    <property type="project" value="UniProtKB-UniRule"/>
</dbReference>
<reference evidence="14" key="2">
    <citation type="journal article" date="2021" name="PeerJ">
        <title>Extensive microbial diversity within the chicken gut microbiome revealed by metagenomics and culture.</title>
        <authorList>
            <person name="Gilroy R."/>
            <person name="Ravi A."/>
            <person name="Getino M."/>
            <person name="Pursley I."/>
            <person name="Horton D.L."/>
            <person name="Alikhan N.F."/>
            <person name="Baker D."/>
            <person name="Gharbi K."/>
            <person name="Hall N."/>
            <person name="Watson M."/>
            <person name="Adriaenssens E.M."/>
            <person name="Foster-Nyarko E."/>
            <person name="Jarju S."/>
            <person name="Secka A."/>
            <person name="Antonio M."/>
            <person name="Oren A."/>
            <person name="Chaudhuri R.R."/>
            <person name="La Ragione R."/>
            <person name="Hildebrand F."/>
            <person name="Pallen M.J."/>
        </authorList>
    </citation>
    <scope>NUCLEOTIDE SEQUENCE</scope>
    <source>
        <strain evidence="14">CHK184-25365</strain>
    </source>
</reference>
<evidence type="ECO:0000256" key="9">
    <source>
        <dbReference type="ARBA" id="ARBA00023235"/>
    </source>
</evidence>
<dbReference type="Pfam" id="PF00772">
    <property type="entry name" value="DnaB"/>
    <property type="match status" value="1"/>
</dbReference>
<evidence type="ECO:0000256" key="12">
    <source>
        <dbReference type="RuleBase" id="RU362085"/>
    </source>
</evidence>
<evidence type="ECO:0000256" key="2">
    <source>
        <dbReference type="ARBA" id="ARBA00022515"/>
    </source>
</evidence>
<dbReference type="InterPro" id="IPR027417">
    <property type="entry name" value="P-loop_NTPase"/>
</dbReference>
<sequence>MPDYPQEAQPQNLPFQVEAEQAFLGCLLLDPSTINVALEEISGPDMLYLPQHQRLYSIFLNMFDLAQTVDFVTVLQEVEASGIFREEGEAKSYLVQLMDAVPSTANMRDYCRIIRDYYYRRRLILAAGVISHAAQQGDSSSERLLELAEQSIYDIRQGRSNSAMVPIETAVLETFDRLQHLTGEDREEYAGLPTGFVELDAKMTGLNRSDLILLAARPGMGKSAFALNVASYVAAHSKRDVAIFSLEMSREQLTSRMLSSESQVPGEVLKTGRLEQNQWVQLSAAADRLSQTHIYIDDTAGITVSEIKAKCRKLRNLGLIVIDYLQLIESGSRTENRVQEVSKITRTLKVMAKELDVPVMVLSQLNRAAESRTDHRPMLSDLRESGSIEQDADIVLLLTREGYYNPETEHPNEALCILAKNRHGSTGDIKLGWNGTLTRFTNLEQRREDY</sequence>
<keyword evidence="7 12" id="KW-0067">ATP-binding</keyword>
<keyword evidence="4 12" id="KW-0547">Nucleotide-binding</keyword>
<evidence type="ECO:0000256" key="3">
    <source>
        <dbReference type="ARBA" id="ARBA00022705"/>
    </source>
</evidence>
<dbReference type="GO" id="GO:0005524">
    <property type="term" value="F:ATP binding"/>
    <property type="evidence" value="ECO:0007669"/>
    <property type="project" value="UniProtKB-UniRule"/>
</dbReference>
<gene>
    <name evidence="14" type="primary">dnaB</name>
    <name evidence="14" type="ORF">IAB36_02135</name>
</gene>
<reference evidence="14" key="1">
    <citation type="submission" date="2020-10" db="EMBL/GenBank/DDBJ databases">
        <authorList>
            <person name="Gilroy R."/>
        </authorList>
    </citation>
    <scope>NUCLEOTIDE SEQUENCE</scope>
    <source>
        <strain evidence="14">CHK184-25365</strain>
    </source>
</reference>
<evidence type="ECO:0000256" key="8">
    <source>
        <dbReference type="ARBA" id="ARBA00023125"/>
    </source>
</evidence>
<evidence type="ECO:0000256" key="5">
    <source>
        <dbReference type="ARBA" id="ARBA00022801"/>
    </source>
</evidence>
<comment type="similarity">
    <text evidence="1 12">Belongs to the helicase family. DnaB subfamily.</text>
</comment>
<dbReference type="GO" id="GO:0006269">
    <property type="term" value="P:DNA replication, synthesis of primer"/>
    <property type="evidence" value="ECO:0007669"/>
    <property type="project" value="UniProtKB-UniRule"/>
</dbReference>
<keyword evidence="3 12" id="KW-0235">DNA replication</keyword>
<name>A0A9D1DCA8_9FIRM</name>
<keyword evidence="9" id="KW-0413">Isomerase</keyword>
<dbReference type="PANTHER" id="PTHR30153">
    <property type="entry name" value="REPLICATIVE DNA HELICASE DNAB"/>
    <property type="match status" value="1"/>
</dbReference>
<keyword evidence="6 12" id="KW-0347">Helicase</keyword>
<comment type="catalytic activity">
    <reaction evidence="10 12">
        <text>ATP + H2O = ADP + phosphate + H(+)</text>
        <dbReference type="Rhea" id="RHEA:13065"/>
        <dbReference type="ChEBI" id="CHEBI:15377"/>
        <dbReference type="ChEBI" id="CHEBI:15378"/>
        <dbReference type="ChEBI" id="CHEBI:30616"/>
        <dbReference type="ChEBI" id="CHEBI:43474"/>
        <dbReference type="ChEBI" id="CHEBI:456216"/>
        <dbReference type="EC" id="5.6.2.3"/>
    </reaction>
</comment>
<evidence type="ECO:0000256" key="1">
    <source>
        <dbReference type="ARBA" id="ARBA00008428"/>
    </source>
</evidence>
<dbReference type="PANTHER" id="PTHR30153:SF2">
    <property type="entry name" value="REPLICATIVE DNA HELICASE"/>
    <property type="match status" value="1"/>
</dbReference>
<dbReference type="InterPro" id="IPR016136">
    <property type="entry name" value="DNA_helicase_N/primase_C"/>
</dbReference>
<proteinExistence type="inferred from homology"/>
<evidence type="ECO:0000256" key="6">
    <source>
        <dbReference type="ARBA" id="ARBA00022806"/>
    </source>
</evidence>
<evidence type="ECO:0000256" key="10">
    <source>
        <dbReference type="ARBA" id="ARBA00048954"/>
    </source>
</evidence>
<evidence type="ECO:0000256" key="4">
    <source>
        <dbReference type="ARBA" id="ARBA00022741"/>
    </source>
</evidence>
<dbReference type="GO" id="GO:0005829">
    <property type="term" value="C:cytosol"/>
    <property type="evidence" value="ECO:0007669"/>
    <property type="project" value="TreeGrafter"/>
</dbReference>
<accession>A0A9D1DCA8</accession>
<evidence type="ECO:0000313" key="15">
    <source>
        <dbReference type="Proteomes" id="UP000886749"/>
    </source>
</evidence>
<feature type="domain" description="SF4 helicase" evidence="13">
    <location>
        <begin position="185"/>
        <end position="447"/>
    </location>
</feature>
<keyword evidence="5 12" id="KW-0378">Hydrolase</keyword>
<dbReference type="Gene3D" id="3.40.50.300">
    <property type="entry name" value="P-loop containing nucleotide triphosphate hydrolases"/>
    <property type="match status" value="1"/>
</dbReference>
<dbReference type="InterPro" id="IPR007694">
    <property type="entry name" value="DNA_helicase_DnaB-like_C"/>
</dbReference>
<organism evidence="14 15">
    <name type="scientific">Candidatus Egerieicola pullicola</name>
    <dbReference type="NCBI Taxonomy" id="2840775"/>
    <lineage>
        <taxon>Bacteria</taxon>
        <taxon>Bacillati</taxon>
        <taxon>Bacillota</taxon>
        <taxon>Clostridia</taxon>
        <taxon>Eubacteriales</taxon>
        <taxon>Oscillospiraceae</taxon>
        <taxon>Oscillospiraceae incertae sedis</taxon>
        <taxon>Candidatus Egerieicola</taxon>
    </lineage>
</organism>
<dbReference type="CDD" id="cd00984">
    <property type="entry name" value="DnaB_C"/>
    <property type="match status" value="1"/>
</dbReference>
<dbReference type="EC" id="5.6.2.3" evidence="11 12"/>
<dbReference type="InterPro" id="IPR007693">
    <property type="entry name" value="DNA_helicase_DnaB-like_N"/>
</dbReference>
<comment type="function">
    <text evidence="12">The main replicative DNA helicase, it participates in initiation and elongation during chromosome replication. Travels ahead of the DNA replisome, separating dsDNA into templates for DNA synthesis. A processive ATP-dependent 5'-3' DNA helicase it has DNA-dependent ATPase activity.</text>
</comment>
<dbReference type="InterPro" id="IPR036185">
    <property type="entry name" value="DNA_heli_DnaB-like_N_sf"/>
</dbReference>
<dbReference type="SUPFAM" id="SSF48024">
    <property type="entry name" value="N-terminal domain of DnaB helicase"/>
    <property type="match status" value="1"/>
</dbReference>
<dbReference type="Proteomes" id="UP000886749">
    <property type="component" value="Unassembled WGS sequence"/>
</dbReference>